<reference evidence="1" key="1">
    <citation type="submission" date="2014-09" db="EMBL/GenBank/DDBJ databases">
        <authorList>
            <person name="Magalhaes I.L.F."/>
            <person name="Oliveira U."/>
            <person name="Santos F.R."/>
            <person name="Vidigal T.H.D.A."/>
            <person name="Brescovit A.D."/>
            <person name="Santos A.J."/>
        </authorList>
    </citation>
    <scope>NUCLEOTIDE SEQUENCE</scope>
    <source>
        <tissue evidence="1">Shoot tissue taken approximately 20 cm above the soil surface</tissue>
    </source>
</reference>
<accession>A0A0A9SZU4</accession>
<reference evidence="1" key="2">
    <citation type="journal article" date="2015" name="Data Brief">
        <title>Shoot transcriptome of the giant reed, Arundo donax.</title>
        <authorList>
            <person name="Barrero R.A."/>
            <person name="Guerrero F.D."/>
            <person name="Moolhuijzen P."/>
            <person name="Goolsby J.A."/>
            <person name="Tidwell J."/>
            <person name="Bellgard S.E."/>
            <person name="Bellgard M.I."/>
        </authorList>
    </citation>
    <scope>NUCLEOTIDE SEQUENCE</scope>
    <source>
        <tissue evidence="1">Shoot tissue taken approximately 20 cm above the soil surface</tissue>
    </source>
</reference>
<name>A0A0A9SZU4_ARUDO</name>
<organism evidence="1">
    <name type="scientific">Arundo donax</name>
    <name type="common">Giant reed</name>
    <name type="synonym">Donax arundinaceus</name>
    <dbReference type="NCBI Taxonomy" id="35708"/>
    <lineage>
        <taxon>Eukaryota</taxon>
        <taxon>Viridiplantae</taxon>
        <taxon>Streptophyta</taxon>
        <taxon>Embryophyta</taxon>
        <taxon>Tracheophyta</taxon>
        <taxon>Spermatophyta</taxon>
        <taxon>Magnoliopsida</taxon>
        <taxon>Liliopsida</taxon>
        <taxon>Poales</taxon>
        <taxon>Poaceae</taxon>
        <taxon>PACMAD clade</taxon>
        <taxon>Arundinoideae</taxon>
        <taxon>Arundineae</taxon>
        <taxon>Arundo</taxon>
    </lineage>
</organism>
<dbReference type="AlphaFoldDB" id="A0A0A9SZU4"/>
<evidence type="ECO:0000313" key="1">
    <source>
        <dbReference type="EMBL" id="JAD22102.1"/>
    </source>
</evidence>
<dbReference type="EMBL" id="GBRH01275793">
    <property type="protein sequence ID" value="JAD22102.1"/>
    <property type="molecule type" value="Transcribed_RNA"/>
</dbReference>
<sequence>MFLFYILSNRLVKGNRKIPKFCRSKCQINPYMQWKEANFPGVN</sequence>
<protein>
    <submittedName>
        <fullName evidence="1">Uncharacterized protein</fullName>
    </submittedName>
</protein>
<proteinExistence type="predicted"/>